<sequence length="343" mass="38521">MVDIDIVKKRKNDHIKYSLESYLDEDYFKDIKLFNNSIPEINYDDICLETKFLGKKIAMPVMINAMTGGSDESFKINNDLSKIASEFNIPIAVGSQSIMLKNKSVEKSFKIVRENYKDGIVISNLSALSSLDNVKRAVDSIEANAIQLHMNASQEFVMNEGDRDFKGMLKNIEHVINNISVPVILKEVGSGVSYDTCKILSNIGAEYIDVSGKGGTSFIKVEDLRNGSNFYEELEEIEIKTPHSIIFCREANKDINIISSGGINKSSQVIKSLALGANITAIAGGILRKYIYGGREETKKYIINLEMNMKKLMGCLGCETIEDIKNLKYYYADEDNIKKYINY</sequence>
<comment type="subcellular location">
    <subcellularLocation>
        <location evidence="11">Cytoplasm</location>
    </subcellularLocation>
</comment>
<dbReference type="OrthoDB" id="9795032at2"/>
<feature type="binding site" evidence="11">
    <location>
        <position position="155"/>
    </location>
    <ligand>
        <name>Mg(2+)</name>
        <dbReference type="ChEBI" id="CHEBI:18420"/>
    </ligand>
</feature>
<feature type="binding site" evidence="11">
    <location>
        <position position="154"/>
    </location>
    <ligand>
        <name>substrate</name>
    </ligand>
</feature>
<evidence type="ECO:0000256" key="5">
    <source>
        <dbReference type="ARBA" id="ARBA00022723"/>
    </source>
</evidence>
<dbReference type="NCBIfam" id="TIGR02151">
    <property type="entry name" value="IPP_isom_2"/>
    <property type="match status" value="1"/>
</dbReference>
<accession>A0A0A7FTB0</accession>
<comment type="function">
    <text evidence="11">Involved in the biosynthesis of isoprenoids. Catalyzes the 1,3-allylic rearrangement of the homoallylic substrate isopentenyl (IPP) to its allylic isomer, dimethylallyl diphosphate (DMAPP).</text>
</comment>
<keyword evidence="4 11" id="KW-0288">FMN</keyword>
<keyword evidence="8 11" id="KW-0414">Isoprene biosynthesis</keyword>
<dbReference type="GO" id="GO:0070402">
    <property type="term" value="F:NADPH binding"/>
    <property type="evidence" value="ECO:0007669"/>
    <property type="project" value="UniProtKB-UniRule"/>
</dbReference>
<dbReference type="RefSeq" id="WP_052139329.1">
    <property type="nucleotide sequence ID" value="NZ_CP006905.1"/>
</dbReference>
<dbReference type="Pfam" id="PF01070">
    <property type="entry name" value="FMN_dh"/>
    <property type="match status" value="1"/>
</dbReference>
<dbReference type="Gene3D" id="3.20.20.70">
    <property type="entry name" value="Aldolase class I"/>
    <property type="match status" value="1"/>
</dbReference>
<dbReference type="AlphaFoldDB" id="A0A0A7FTB0"/>
<evidence type="ECO:0000256" key="11">
    <source>
        <dbReference type="HAMAP-Rule" id="MF_00354"/>
    </source>
</evidence>
<feature type="binding site" evidence="11">
    <location>
        <begin position="283"/>
        <end position="284"/>
    </location>
    <ligand>
        <name>FMN</name>
        <dbReference type="ChEBI" id="CHEBI:58210"/>
    </ligand>
</feature>
<evidence type="ECO:0000256" key="2">
    <source>
        <dbReference type="ARBA" id="ARBA00022490"/>
    </source>
</evidence>
<keyword evidence="6 11" id="KW-0460">Magnesium</keyword>
<dbReference type="GO" id="GO:0016491">
    <property type="term" value="F:oxidoreductase activity"/>
    <property type="evidence" value="ECO:0007669"/>
    <property type="project" value="InterPro"/>
</dbReference>
<dbReference type="STRING" id="1561.NPD11_2773"/>
<dbReference type="GO" id="GO:0004452">
    <property type="term" value="F:isopentenyl-diphosphate delta-isomerase activity"/>
    <property type="evidence" value="ECO:0007669"/>
    <property type="project" value="UniProtKB-UniRule"/>
</dbReference>
<keyword evidence="14" id="KW-1185">Reference proteome</keyword>
<dbReference type="InterPro" id="IPR013785">
    <property type="entry name" value="Aldolase_TIM"/>
</dbReference>
<comment type="cofactor">
    <cofactor evidence="1 11">
        <name>FMN</name>
        <dbReference type="ChEBI" id="CHEBI:58210"/>
    </cofactor>
</comment>
<keyword evidence="5 11" id="KW-0479">Metal-binding</keyword>
<dbReference type="GO" id="GO:0008299">
    <property type="term" value="P:isoprenoid biosynthetic process"/>
    <property type="evidence" value="ECO:0007669"/>
    <property type="project" value="UniProtKB-UniRule"/>
</dbReference>
<evidence type="ECO:0000256" key="6">
    <source>
        <dbReference type="ARBA" id="ARBA00022842"/>
    </source>
</evidence>
<evidence type="ECO:0000313" key="13">
    <source>
        <dbReference type="EMBL" id="AIY82854.1"/>
    </source>
</evidence>
<dbReference type="HAMAP" id="MF_00354">
    <property type="entry name" value="Idi_2"/>
    <property type="match status" value="1"/>
</dbReference>
<comment type="subunit">
    <text evidence="10 11">Homooctamer. Dimer of tetramers.</text>
</comment>
<dbReference type="GO" id="GO:0010181">
    <property type="term" value="F:FMN binding"/>
    <property type="evidence" value="ECO:0007669"/>
    <property type="project" value="UniProtKB-UniRule"/>
</dbReference>
<proteinExistence type="inferred from homology"/>
<evidence type="ECO:0000256" key="8">
    <source>
        <dbReference type="ARBA" id="ARBA00023229"/>
    </source>
</evidence>
<evidence type="ECO:0000256" key="10">
    <source>
        <dbReference type="ARBA" id="ARBA00025810"/>
    </source>
</evidence>
<comment type="cofactor">
    <cofactor evidence="11">
        <name>NADPH</name>
        <dbReference type="ChEBI" id="CHEBI:57783"/>
    </cofactor>
</comment>
<dbReference type="eggNOG" id="COG1304">
    <property type="taxonomic scope" value="Bacteria"/>
</dbReference>
<evidence type="ECO:0000256" key="3">
    <source>
        <dbReference type="ARBA" id="ARBA00022630"/>
    </source>
</evidence>
<name>A0A0A7FTB0_9CLOT</name>
<feature type="binding site" evidence="11">
    <location>
        <begin position="65"/>
        <end position="67"/>
    </location>
    <ligand>
        <name>FMN</name>
        <dbReference type="ChEBI" id="CHEBI:58210"/>
    </ligand>
</feature>
<dbReference type="PIRSF" id="PIRSF003314">
    <property type="entry name" value="IPP_isomerase"/>
    <property type="match status" value="1"/>
</dbReference>
<dbReference type="GO" id="GO:0005737">
    <property type="term" value="C:cytoplasm"/>
    <property type="evidence" value="ECO:0007669"/>
    <property type="project" value="UniProtKB-SubCell"/>
</dbReference>
<feature type="binding site" evidence="11">
    <location>
        <position position="186"/>
    </location>
    <ligand>
        <name>FMN</name>
        <dbReference type="ChEBI" id="CHEBI:58210"/>
    </ligand>
</feature>
<dbReference type="KEGG" id="cbv:U729_202"/>
<dbReference type="EMBL" id="CP006905">
    <property type="protein sequence ID" value="AIY82854.1"/>
    <property type="molecule type" value="Genomic_DNA"/>
</dbReference>
<evidence type="ECO:0000256" key="7">
    <source>
        <dbReference type="ARBA" id="ARBA00022857"/>
    </source>
</evidence>
<dbReference type="SUPFAM" id="SSF51395">
    <property type="entry name" value="FMN-linked oxidoreductases"/>
    <property type="match status" value="1"/>
</dbReference>
<dbReference type="Proteomes" id="UP000030635">
    <property type="component" value="Chromosome"/>
</dbReference>
<evidence type="ECO:0000313" key="14">
    <source>
        <dbReference type="Proteomes" id="UP000030635"/>
    </source>
</evidence>
<evidence type="ECO:0000259" key="12">
    <source>
        <dbReference type="Pfam" id="PF01070"/>
    </source>
</evidence>
<feature type="binding site" evidence="11">
    <location>
        <position position="95"/>
    </location>
    <ligand>
        <name>FMN</name>
        <dbReference type="ChEBI" id="CHEBI:58210"/>
    </ligand>
</feature>
<comment type="caution">
    <text evidence="11">Lacks conserved residue(s) required for the propagation of feature annotation.</text>
</comment>
<dbReference type="EC" id="5.3.3.2" evidence="11"/>
<feature type="binding site" evidence="11">
    <location>
        <position position="124"/>
    </location>
    <ligand>
        <name>FMN</name>
        <dbReference type="ChEBI" id="CHEBI:58210"/>
    </ligand>
</feature>
<dbReference type="HOGENOM" id="CLU_065515_0_0_9"/>
<dbReference type="InterPro" id="IPR000262">
    <property type="entry name" value="FMN-dep_DH"/>
</dbReference>
<feature type="domain" description="FMN-dependent dehydrogenase" evidence="12">
    <location>
        <begin position="153"/>
        <end position="326"/>
    </location>
</feature>
<feature type="binding site" evidence="11">
    <location>
        <position position="216"/>
    </location>
    <ligand>
        <name>FMN</name>
        <dbReference type="ChEBI" id="CHEBI:58210"/>
    </ligand>
</feature>
<reference evidence="13 14" key="1">
    <citation type="journal article" date="2015" name="Infect. Genet. Evol.">
        <title>Genomic sequences of six botulinum neurotoxin-producing strains representing three clostridial species illustrate the mobility and diversity of botulinum neurotoxin genes.</title>
        <authorList>
            <person name="Smith T.J."/>
            <person name="Hill K.K."/>
            <person name="Xie G."/>
            <person name="Foley B.T."/>
            <person name="Williamson C.H."/>
            <person name="Foster J.T."/>
            <person name="Johnson S.L."/>
            <person name="Chertkov O."/>
            <person name="Teshima H."/>
            <person name="Gibbons H.S."/>
            <person name="Johnsky L.A."/>
            <person name="Karavis M.A."/>
            <person name="Smith L.A."/>
        </authorList>
    </citation>
    <scope>NUCLEOTIDE SEQUENCE [LARGE SCALE GENOMIC DNA]</scope>
    <source>
        <strain evidence="13">Sullivan</strain>
    </source>
</reference>
<keyword evidence="2 11" id="KW-0963">Cytoplasm</keyword>
<dbReference type="InterPro" id="IPR011179">
    <property type="entry name" value="IPdP_isomerase"/>
</dbReference>
<evidence type="ECO:0000256" key="4">
    <source>
        <dbReference type="ARBA" id="ARBA00022643"/>
    </source>
</evidence>
<protein>
    <recommendedName>
        <fullName evidence="11">Isopentenyl-diphosphate delta-isomerase</fullName>
        <shortName evidence="11">IPP isomerase</shortName>
        <ecNumber evidence="11">5.3.3.2</ecNumber>
    </recommendedName>
    <alternativeName>
        <fullName evidence="11">Isopentenyl diphosphate:dimethylallyl diphosphate isomerase</fullName>
    </alternativeName>
    <alternativeName>
        <fullName evidence="11">Isopentenyl pyrophosphate isomerase</fullName>
    </alternativeName>
    <alternativeName>
        <fullName evidence="11">Type 2 isopentenyl diphosphate isomerase</fullName>
        <shortName evidence="11">IDI-2</shortName>
    </alternativeName>
</protein>
<comment type="cofactor">
    <cofactor evidence="11">
        <name>Mg(2+)</name>
        <dbReference type="ChEBI" id="CHEBI:18420"/>
    </cofactor>
</comment>
<dbReference type="GO" id="GO:0000287">
    <property type="term" value="F:magnesium ion binding"/>
    <property type="evidence" value="ECO:0007669"/>
    <property type="project" value="UniProtKB-UniRule"/>
</dbReference>
<dbReference type="PANTHER" id="PTHR43665:SF1">
    <property type="entry name" value="ISOPENTENYL-DIPHOSPHATE DELTA-ISOMERASE"/>
    <property type="match status" value="1"/>
</dbReference>
<evidence type="ECO:0000256" key="1">
    <source>
        <dbReference type="ARBA" id="ARBA00001917"/>
    </source>
</evidence>
<evidence type="ECO:0000256" key="9">
    <source>
        <dbReference type="ARBA" id="ARBA00023235"/>
    </source>
</evidence>
<keyword evidence="7 11" id="KW-0521">NADP</keyword>
<dbReference type="CDD" id="cd02811">
    <property type="entry name" value="IDI-2_FMN"/>
    <property type="match status" value="1"/>
</dbReference>
<comment type="similarity">
    <text evidence="11">Belongs to the IPP isomerase type 2 family.</text>
</comment>
<comment type="catalytic activity">
    <reaction evidence="11">
        <text>isopentenyl diphosphate = dimethylallyl diphosphate</text>
        <dbReference type="Rhea" id="RHEA:23284"/>
        <dbReference type="ChEBI" id="CHEBI:57623"/>
        <dbReference type="ChEBI" id="CHEBI:128769"/>
        <dbReference type="EC" id="5.3.3.2"/>
    </reaction>
</comment>
<dbReference type="PANTHER" id="PTHR43665">
    <property type="entry name" value="ISOPENTENYL-DIPHOSPHATE DELTA-ISOMERASE"/>
    <property type="match status" value="1"/>
</dbReference>
<organism evidence="13 14">
    <name type="scientific">Clostridium baratii str. Sullivan</name>
    <dbReference type="NCBI Taxonomy" id="1415775"/>
    <lineage>
        <taxon>Bacteria</taxon>
        <taxon>Bacillati</taxon>
        <taxon>Bacillota</taxon>
        <taxon>Clostridia</taxon>
        <taxon>Eubacteriales</taxon>
        <taxon>Clostridiaceae</taxon>
        <taxon>Clostridium</taxon>
    </lineage>
</organism>
<keyword evidence="9 11" id="KW-0413">Isomerase</keyword>
<feature type="binding site" evidence="11">
    <location>
        <begin position="10"/>
        <end position="11"/>
    </location>
    <ligand>
        <name>substrate</name>
    </ligand>
</feature>
<gene>
    <name evidence="11 13" type="primary">fni</name>
    <name evidence="13" type="ORF">U729_202</name>
</gene>
<feature type="binding site" evidence="11">
    <location>
        <position position="211"/>
    </location>
    <ligand>
        <name>FMN</name>
        <dbReference type="ChEBI" id="CHEBI:58210"/>
    </ligand>
</feature>
<keyword evidence="3 11" id="KW-0285">Flavoprotein</keyword>